<dbReference type="AlphaFoldDB" id="A0A2I3H187"/>
<dbReference type="EMBL" id="ADFV01086776">
    <property type="status" value="NOT_ANNOTATED_CDS"/>
    <property type="molecule type" value="Genomic_DNA"/>
</dbReference>
<evidence type="ECO:0000256" key="1">
    <source>
        <dbReference type="ARBA" id="ARBA00009110"/>
    </source>
</evidence>
<dbReference type="Ensembl" id="ENSNLET00000041404.1">
    <property type="protein sequence ID" value="ENSNLEP00000037403.1"/>
    <property type="gene ID" value="ENSNLEG00000027699.1"/>
</dbReference>
<evidence type="ECO:0000256" key="2">
    <source>
        <dbReference type="ARBA" id="ARBA00022679"/>
    </source>
</evidence>
<dbReference type="Pfam" id="PF06021">
    <property type="entry name" value="Gly_acyl_tr_N"/>
    <property type="match status" value="1"/>
</dbReference>
<dbReference type="PANTHER" id="PTHR15298">
    <property type="entry name" value="L-COA N-ACYLTRANSFERASE-RELATED"/>
    <property type="match status" value="1"/>
</dbReference>
<evidence type="ECO:0000259" key="5">
    <source>
        <dbReference type="Pfam" id="PF06021"/>
    </source>
</evidence>
<evidence type="ECO:0000256" key="3">
    <source>
        <dbReference type="ARBA" id="ARBA00023315"/>
    </source>
</evidence>
<evidence type="ECO:0000256" key="4">
    <source>
        <dbReference type="RuleBase" id="RU368002"/>
    </source>
</evidence>
<evidence type="ECO:0000259" key="6">
    <source>
        <dbReference type="Pfam" id="PF08444"/>
    </source>
</evidence>
<evidence type="ECO:0000313" key="8">
    <source>
        <dbReference type="Proteomes" id="UP000001073"/>
    </source>
</evidence>
<dbReference type="InterPro" id="IPR015938">
    <property type="entry name" value="Glycine_N-acyltransferase_N"/>
</dbReference>
<dbReference type="STRING" id="61853.ENSNLEP00000037403"/>
<evidence type="ECO:0000313" key="7">
    <source>
        <dbReference type="Ensembl" id="ENSNLEP00000037403.1"/>
    </source>
</evidence>
<sequence length="285" mass="32892">MFVLHDSQKLQILYKYLEKSIAEYTKAYGTIFNIKNKNPFKMEVMVDAWTDYQIIITWPQNQVGAIVIEYRAPDNLEEVMYKAVLVFLLSPGCQEGLDEAIRKVATSKSVQVDYMKTIPKTMLFIPELPKKHETSSNDKMELFKVGDDNKEGNFSNMCLGASHAGLVNEHWAFGKNERSLKYIERCLQDFLGFGVLGPEGQLVSWLVMRQSCELRMGYTVPKYRHQGNMSQIGYHLEKYLSQKEIPFYAHVADNNEKSLQALKNVGFKVCPCGWHQWKCTPKKYC</sequence>
<accession>A0A2I3H187</accession>
<dbReference type="OMA" id="IPFYAHV"/>
<protein>
    <recommendedName>
        <fullName evidence="4">Glycine N-acyltransferase-like protein</fullName>
        <ecNumber evidence="4">2.3.1.-</ecNumber>
    </recommendedName>
</protein>
<keyword evidence="8" id="KW-1185">Reference proteome</keyword>
<name>A0A2I3H187_NOMLE</name>
<dbReference type="Gene3D" id="3.40.630.30">
    <property type="match status" value="1"/>
</dbReference>
<dbReference type="InterPro" id="IPR013652">
    <property type="entry name" value="Glycine_N-acyltransferase_C"/>
</dbReference>
<feature type="domain" description="Glycine N-acyltransferase N-terminal" evidence="5">
    <location>
        <begin position="1"/>
        <end position="190"/>
    </location>
</feature>
<keyword evidence="2 4" id="KW-0808">Transferase</keyword>
<proteinExistence type="inferred from homology"/>
<dbReference type="GO" id="GO:0047961">
    <property type="term" value="F:glycine N-acyltransferase activity"/>
    <property type="evidence" value="ECO:0007669"/>
    <property type="project" value="InterPro"/>
</dbReference>
<dbReference type="GeneTree" id="ENSGT00950000183133"/>
<dbReference type="InterPro" id="IPR010313">
    <property type="entry name" value="Glycine_N-acyltransferase"/>
</dbReference>
<dbReference type="PANTHER" id="PTHR15298:SF4">
    <property type="entry name" value="GLYCINE N-ACYLTRANSFERASE-LIKE PROTEIN 2"/>
    <property type="match status" value="1"/>
</dbReference>
<dbReference type="Proteomes" id="UP000001073">
    <property type="component" value="Chromosome 4"/>
</dbReference>
<comment type="similarity">
    <text evidence="1 4">Belongs to the glycine N-acyltransferase family.</text>
</comment>
<keyword evidence="3 4" id="KW-0012">Acyltransferase</keyword>
<organism evidence="7 8">
    <name type="scientific">Nomascus leucogenys</name>
    <name type="common">Northern white-cheeked gibbon</name>
    <name type="synonym">Hylobates leucogenys</name>
    <dbReference type="NCBI Taxonomy" id="61853"/>
    <lineage>
        <taxon>Eukaryota</taxon>
        <taxon>Metazoa</taxon>
        <taxon>Chordata</taxon>
        <taxon>Craniata</taxon>
        <taxon>Vertebrata</taxon>
        <taxon>Euteleostomi</taxon>
        <taxon>Mammalia</taxon>
        <taxon>Eutheria</taxon>
        <taxon>Euarchontoglires</taxon>
        <taxon>Primates</taxon>
        <taxon>Haplorrhini</taxon>
        <taxon>Catarrhini</taxon>
        <taxon>Hylobatidae</taxon>
        <taxon>Nomascus</taxon>
    </lineage>
</organism>
<dbReference type="Pfam" id="PF08444">
    <property type="entry name" value="Gly_acyl_tr_C"/>
    <property type="match status" value="1"/>
</dbReference>
<dbReference type="InterPro" id="IPR016181">
    <property type="entry name" value="Acyl_CoA_acyltransferase"/>
</dbReference>
<dbReference type="InParanoid" id="A0A2I3H187"/>
<dbReference type="EC" id="2.3.1.-" evidence="4"/>
<dbReference type="SUPFAM" id="SSF55729">
    <property type="entry name" value="Acyl-CoA N-acyltransferases (Nat)"/>
    <property type="match status" value="1"/>
</dbReference>
<feature type="domain" description="Glycine N-acyltransferase C-terminal" evidence="6">
    <location>
        <begin position="193"/>
        <end position="281"/>
    </location>
</feature>
<reference evidence="7" key="3">
    <citation type="submission" date="2025-09" db="UniProtKB">
        <authorList>
            <consortium name="Ensembl"/>
        </authorList>
    </citation>
    <scope>IDENTIFICATION</scope>
</reference>
<reference evidence="7 8" key="1">
    <citation type="submission" date="2012-10" db="EMBL/GenBank/DDBJ databases">
        <authorList>
            <consortium name="Gibbon Genome Sequencing Consortium"/>
        </authorList>
    </citation>
    <scope>NUCLEOTIDE SEQUENCE [LARGE SCALE GENOMIC DNA]</scope>
</reference>
<reference evidence="7" key="2">
    <citation type="submission" date="2025-08" db="UniProtKB">
        <authorList>
            <consortium name="Ensembl"/>
        </authorList>
    </citation>
    <scope>IDENTIFICATION</scope>
</reference>
<dbReference type="GO" id="GO:0005739">
    <property type="term" value="C:mitochondrion"/>
    <property type="evidence" value="ECO:0007669"/>
    <property type="project" value="InterPro"/>
</dbReference>